<evidence type="ECO:0000313" key="2">
    <source>
        <dbReference type="Proteomes" id="UP001438707"/>
    </source>
</evidence>
<organism evidence="1 2">
    <name type="scientific">Apatococcus lobatus</name>
    <dbReference type="NCBI Taxonomy" id="904363"/>
    <lineage>
        <taxon>Eukaryota</taxon>
        <taxon>Viridiplantae</taxon>
        <taxon>Chlorophyta</taxon>
        <taxon>core chlorophytes</taxon>
        <taxon>Trebouxiophyceae</taxon>
        <taxon>Chlorellales</taxon>
        <taxon>Chlorellaceae</taxon>
        <taxon>Apatococcus</taxon>
    </lineage>
</organism>
<reference evidence="1 2" key="1">
    <citation type="journal article" date="2024" name="Nat. Commun.">
        <title>Phylogenomics reveals the evolutionary origins of lichenization in chlorophyte algae.</title>
        <authorList>
            <person name="Puginier C."/>
            <person name="Libourel C."/>
            <person name="Otte J."/>
            <person name="Skaloud P."/>
            <person name="Haon M."/>
            <person name="Grisel S."/>
            <person name="Petersen M."/>
            <person name="Berrin J.G."/>
            <person name="Delaux P.M."/>
            <person name="Dal Grande F."/>
            <person name="Keller J."/>
        </authorList>
    </citation>
    <scope>NUCLEOTIDE SEQUENCE [LARGE SCALE GENOMIC DNA]</scope>
    <source>
        <strain evidence="1 2">SAG 2145</strain>
    </source>
</reference>
<evidence type="ECO:0000313" key="1">
    <source>
        <dbReference type="EMBL" id="KAK9826237.1"/>
    </source>
</evidence>
<accession>A0AAW1QXS5</accession>
<proteinExistence type="predicted"/>
<gene>
    <name evidence="1" type="ORF">WJX74_001814</name>
</gene>
<name>A0AAW1QXS5_9CHLO</name>
<comment type="caution">
    <text evidence="1">The sequence shown here is derived from an EMBL/GenBank/DDBJ whole genome shotgun (WGS) entry which is preliminary data.</text>
</comment>
<dbReference type="AlphaFoldDB" id="A0AAW1QXS5"/>
<dbReference type="EMBL" id="JALJOS010000021">
    <property type="protein sequence ID" value="KAK9826237.1"/>
    <property type="molecule type" value="Genomic_DNA"/>
</dbReference>
<protein>
    <submittedName>
        <fullName evidence="1">Uncharacterized protein</fullName>
    </submittedName>
</protein>
<dbReference type="Proteomes" id="UP001438707">
    <property type="component" value="Unassembled WGS sequence"/>
</dbReference>
<sequence>MHLIQRHQAEVERALPRISIGKAAGKAGWAAELLWHASYHVQLEDGRRVHAYADDVELLSWRTVGHLGHQTLLDGMHSFCQA</sequence>
<keyword evidence="2" id="KW-1185">Reference proteome</keyword>